<dbReference type="SUPFAM" id="SSF51004">
    <property type="entry name" value="C-terminal (heme d1) domain of cytochrome cd1-nitrite reductase"/>
    <property type="match status" value="1"/>
</dbReference>
<sequence>MDTQYRKTGGTRAVLAGSVVALALQALPVSARTLGLVADNGTASVTVFDADTDTVLGSLDINTAGLAIGDVLVTPDQTRGFVTNFNSEVVVIDLTASPPRLAQGTNPIPIANNGEDLALSCDGKFLLVSDGLFTQPVSVVDIAKQTETSTRSVGTDTNSVEVCGDGSVLVTSSADATVRRFILGDDGILLDTGDSLSLGFAEPNNVLCARGSKSGLVVSRGAAELTLFTVPGLERIDMRALSGTSSGISGAIDMSGERVFLRSNGESSVDLGFVDVFAYDAETATLGAEPDNSIAISNAPEFYGMDQMAVHPNKPKLYVPQPGGLRVYDADTKALLTTISDPHIVQPTGVAVATDFCAAETSDETVAEDESPDVP</sequence>
<dbReference type="AlphaFoldDB" id="A0A250KUS2"/>
<accession>A0A250KUS2</accession>
<protein>
    <submittedName>
        <fullName evidence="1">Uncharacterized protein</fullName>
    </submittedName>
</protein>
<dbReference type="PANTHER" id="PTHR47197:SF3">
    <property type="entry name" value="DIHYDRO-HEME D1 DEHYDROGENASE"/>
    <property type="match status" value="1"/>
</dbReference>
<dbReference type="Proteomes" id="UP000266313">
    <property type="component" value="Chromosome"/>
</dbReference>
<dbReference type="OrthoDB" id="5564350at2"/>
<evidence type="ECO:0000313" key="1">
    <source>
        <dbReference type="EMBL" id="BBA35418.1"/>
    </source>
</evidence>
<reference evidence="1 2" key="1">
    <citation type="submission" date="2016-12" db="EMBL/GenBank/DDBJ databases">
        <title>Genome sequencing of Methylocaldum marinum.</title>
        <authorList>
            <person name="Takeuchi M."/>
            <person name="Kamagata Y."/>
            <person name="Hiraoka S."/>
            <person name="Oshima K."/>
            <person name="Hattori M."/>
            <person name="Iwasaki W."/>
        </authorList>
    </citation>
    <scope>NUCLEOTIDE SEQUENCE [LARGE SCALE GENOMIC DNA]</scope>
    <source>
        <strain evidence="1 2">S8</strain>
    </source>
</reference>
<dbReference type="InterPro" id="IPR051200">
    <property type="entry name" value="Host-pathogen_enzymatic-act"/>
</dbReference>
<organism evidence="1 2">
    <name type="scientific">Methylocaldum marinum</name>
    <dbReference type="NCBI Taxonomy" id="1432792"/>
    <lineage>
        <taxon>Bacteria</taxon>
        <taxon>Pseudomonadati</taxon>
        <taxon>Pseudomonadota</taxon>
        <taxon>Gammaproteobacteria</taxon>
        <taxon>Methylococcales</taxon>
        <taxon>Methylococcaceae</taxon>
        <taxon>Methylocaldum</taxon>
    </lineage>
</organism>
<dbReference type="InterPro" id="IPR011048">
    <property type="entry name" value="Haem_d1_sf"/>
</dbReference>
<dbReference type="RefSeq" id="WP_119630672.1">
    <property type="nucleotide sequence ID" value="NZ_AP017928.1"/>
</dbReference>
<dbReference type="InterPro" id="IPR015943">
    <property type="entry name" value="WD40/YVTN_repeat-like_dom_sf"/>
</dbReference>
<name>A0A250KUS2_9GAMM</name>
<proteinExistence type="predicted"/>
<evidence type="ECO:0000313" key="2">
    <source>
        <dbReference type="Proteomes" id="UP000266313"/>
    </source>
</evidence>
<dbReference type="KEGG" id="mmai:sS8_3481"/>
<keyword evidence="2" id="KW-1185">Reference proteome</keyword>
<dbReference type="PANTHER" id="PTHR47197">
    <property type="entry name" value="PROTEIN NIRF"/>
    <property type="match status" value="1"/>
</dbReference>
<dbReference type="EMBL" id="AP017928">
    <property type="protein sequence ID" value="BBA35418.1"/>
    <property type="molecule type" value="Genomic_DNA"/>
</dbReference>
<gene>
    <name evidence="1" type="ORF">sS8_3481</name>
</gene>
<dbReference type="Gene3D" id="2.130.10.10">
    <property type="entry name" value="YVTN repeat-like/Quinoprotein amine dehydrogenase"/>
    <property type="match status" value="1"/>
</dbReference>